<dbReference type="EMBL" id="AZDI01000001">
    <property type="protein sequence ID" value="KRK46557.1"/>
    <property type="molecule type" value="Genomic_DNA"/>
</dbReference>
<keyword evidence="3" id="KW-0560">Oxidoreductase</keyword>
<name>A0A0R1HIS8_9LACO</name>
<dbReference type="RefSeq" id="WP_057973501.1">
    <property type="nucleotide sequence ID" value="NZ_AZDI01000001.1"/>
</dbReference>
<dbReference type="Proteomes" id="UP000051450">
    <property type="component" value="Unassembled WGS sequence"/>
</dbReference>
<dbReference type="PATRIC" id="fig|1423719.4.peg.182"/>
<evidence type="ECO:0000313" key="6">
    <source>
        <dbReference type="Proteomes" id="UP000051450"/>
    </source>
</evidence>
<feature type="domain" description="Nitroreductase" evidence="4">
    <location>
        <begin position="10"/>
        <end position="178"/>
    </location>
</feature>
<dbReference type="PANTHER" id="PTHR43035">
    <property type="entry name" value="FATTY ACID REPRESSION MUTANT PROTEIN 2-RELATED"/>
    <property type="match status" value="1"/>
</dbReference>
<reference evidence="5 6" key="1">
    <citation type="journal article" date="2015" name="Genome Announc.">
        <title>Expanding the biotechnology potential of lactobacilli through comparative genomics of 213 strains and associated genera.</title>
        <authorList>
            <person name="Sun Z."/>
            <person name="Harris H.M."/>
            <person name="McCann A."/>
            <person name="Guo C."/>
            <person name="Argimon S."/>
            <person name="Zhang W."/>
            <person name="Yang X."/>
            <person name="Jeffery I.B."/>
            <person name="Cooney J.C."/>
            <person name="Kagawa T.F."/>
            <person name="Liu W."/>
            <person name="Song Y."/>
            <person name="Salvetti E."/>
            <person name="Wrobel A."/>
            <person name="Rasinkangas P."/>
            <person name="Parkhill J."/>
            <person name="Rea M.C."/>
            <person name="O'Sullivan O."/>
            <person name="Ritari J."/>
            <person name="Douillard F.P."/>
            <person name="Paul Ross R."/>
            <person name="Yang R."/>
            <person name="Briner A.E."/>
            <person name="Felis G.E."/>
            <person name="de Vos W.M."/>
            <person name="Barrangou R."/>
            <person name="Klaenhammer T.R."/>
            <person name="Caufield P.W."/>
            <person name="Cui Y."/>
            <person name="Zhang H."/>
            <person name="O'Toole P.W."/>
        </authorList>
    </citation>
    <scope>NUCLEOTIDE SEQUENCE [LARGE SCALE GENOMIC DNA]</scope>
    <source>
        <strain evidence="5 6">DSM 15638</strain>
    </source>
</reference>
<dbReference type="FunFam" id="3.40.109.10:FF:000001">
    <property type="entry name" value="Nitroreductase family"/>
    <property type="match status" value="1"/>
</dbReference>
<dbReference type="Pfam" id="PF00881">
    <property type="entry name" value="Nitroreductase"/>
    <property type="match status" value="1"/>
</dbReference>
<dbReference type="SUPFAM" id="SSF55469">
    <property type="entry name" value="FMN-dependent nitroreductase-like"/>
    <property type="match status" value="1"/>
</dbReference>
<dbReference type="GO" id="GO:0005737">
    <property type="term" value="C:cytoplasm"/>
    <property type="evidence" value="ECO:0007669"/>
    <property type="project" value="UniProtKB-SubCell"/>
</dbReference>
<dbReference type="InterPro" id="IPR029479">
    <property type="entry name" value="Nitroreductase"/>
</dbReference>
<evidence type="ECO:0000313" key="5">
    <source>
        <dbReference type="EMBL" id="KRK46557.1"/>
    </source>
</evidence>
<dbReference type="AlphaFoldDB" id="A0A0R1HIS8"/>
<comment type="subcellular location">
    <subcellularLocation>
        <location evidence="1">Cytoplasm</location>
    </subcellularLocation>
</comment>
<dbReference type="GO" id="GO:0016491">
    <property type="term" value="F:oxidoreductase activity"/>
    <property type="evidence" value="ECO:0007669"/>
    <property type="project" value="UniProtKB-KW"/>
</dbReference>
<accession>A0A0R1HIS8</accession>
<keyword evidence="2" id="KW-0963">Cytoplasm</keyword>
<evidence type="ECO:0000259" key="4">
    <source>
        <dbReference type="Pfam" id="PF00881"/>
    </source>
</evidence>
<dbReference type="PANTHER" id="PTHR43035:SF1">
    <property type="entry name" value="FATTY ACID REPRESSION MUTANT PROTEIN 2-RELATED"/>
    <property type="match status" value="1"/>
</dbReference>
<evidence type="ECO:0000256" key="2">
    <source>
        <dbReference type="ARBA" id="ARBA00022490"/>
    </source>
</evidence>
<evidence type="ECO:0000256" key="1">
    <source>
        <dbReference type="ARBA" id="ARBA00004496"/>
    </source>
</evidence>
<dbReference type="InterPro" id="IPR033877">
    <property type="entry name" value="Frm2/Hbn1"/>
</dbReference>
<dbReference type="InterPro" id="IPR000415">
    <property type="entry name" value="Nitroreductase-like"/>
</dbReference>
<gene>
    <name evidence="5" type="ORF">FC66_GL000180</name>
</gene>
<keyword evidence="6" id="KW-1185">Reference proteome</keyword>
<sequence length="200" mass="22403">MKTQLLDLMEQRRTIYALGENVSQTPDEISSVIEGAVKQSPTSFNNQSIRAAVLFGKNSDKVWDIVEKRLESEVPNADAYKKTQEKIASFRAGFGTVLYFIDTSVIAQNEKDFALYADNFRVWAEQGLGGAQQSVWTALAENGIGASLQHYNPLIDVEIRNAFNIPENWELRAQMPFGSIEAVAGDKDFMSDDDRFLVIK</sequence>
<dbReference type="Gene3D" id="3.40.109.10">
    <property type="entry name" value="NADH Oxidase"/>
    <property type="match status" value="1"/>
</dbReference>
<evidence type="ECO:0000256" key="3">
    <source>
        <dbReference type="ARBA" id="ARBA00023002"/>
    </source>
</evidence>
<dbReference type="GO" id="GO:0034599">
    <property type="term" value="P:cellular response to oxidative stress"/>
    <property type="evidence" value="ECO:0007669"/>
    <property type="project" value="InterPro"/>
</dbReference>
<dbReference type="OrthoDB" id="9810617at2"/>
<organism evidence="5 6">
    <name type="scientific">Dellaglioa algida DSM 15638</name>
    <dbReference type="NCBI Taxonomy" id="1423719"/>
    <lineage>
        <taxon>Bacteria</taxon>
        <taxon>Bacillati</taxon>
        <taxon>Bacillota</taxon>
        <taxon>Bacilli</taxon>
        <taxon>Lactobacillales</taxon>
        <taxon>Lactobacillaceae</taxon>
        <taxon>Dellaglioa</taxon>
    </lineage>
</organism>
<comment type="caution">
    <text evidence="5">The sequence shown here is derived from an EMBL/GenBank/DDBJ whole genome shotgun (WGS) entry which is preliminary data.</text>
</comment>
<dbReference type="CDD" id="cd02140">
    <property type="entry name" value="Frm2-like"/>
    <property type="match status" value="1"/>
</dbReference>
<proteinExistence type="predicted"/>
<protein>
    <recommendedName>
        <fullName evidence="4">Nitroreductase domain-containing protein</fullName>
    </recommendedName>
</protein>